<name>A0A1C7MA10_GRIFR</name>
<dbReference type="InterPro" id="IPR001202">
    <property type="entry name" value="WW_dom"/>
</dbReference>
<evidence type="ECO:0000313" key="3">
    <source>
        <dbReference type="EMBL" id="OBZ71854.1"/>
    </source>
</evidence>
<keyword evidence="4" id="KW-1185">Reference proteome</keyword>
<feature type="region of interest" description="Disordered" evidence="1">
    <location>
        <begin position="46"/>
        <end position="162"/>
    </location>
</feature>
<accession>A0A1C7MA10</accession>
<feature type="compositionally biased region" description="Low complexity" evidence="1">
    <location>
        <begin position="207"/>
        <end position="218"/>
    </location>
</feature>
<reference evidence="3 4" key="1">
    <citation type="submission" date="2016-03" db="EMBL/GenBank/DDBJ databases">
        <title>Whole genome sequencing of Grifola frondosa 9006-11.</title>
        <authorList>
            <person name="Min B."/>
            <person name="Park H."/>
            <person name="Kim J.-G."/>
            <person name="Cho H."/>
            <person name="Oh Y.-L."/>
            <person name="Kong W.-S."/>
            <person name="Choi I.-G."/>
        </authorList>
    </citation>
    <scope>NUCLEOTIDE SEQUENCE [LARGE SCALE GENOMIC DNA]</scope>
    <source>
        <strain evidence="3 4">9006-11</strain>
    </source>
</reference>
<gene>
    <name evidence="3" type="ORF">A0H81_08115</name>
</gene>
<dbReference type="STRING" id="5627.A0A1C7MA10"/>
<proteinExistence type="predicted"/>
<dbReference type="EMBL" id="LUGG01000010">
    <property type="protein sequence ID" value="OBZ71854.1"/>
    <property type="molecule type" value="Genomic_DNA"/>
</dbReference>
<protein>
    <recommendedName>
        <fullName evidence="2">WW domain-containing protein</fullName>
    </recommendedName>
</protein>
<dbReference type="Pfam" id="PF00397">
    <property type="entry name" value="WW"/>
    <property type="match status" value="1"/>
</dbReference>
<organism evidence="3 4">
    <name type="scientific">Grifola frondosa</name>
    <name type="common">Maitake</name>
    <name type="synonym">Polyporus frondosus</name>
    <dbReference type="NCBI Taxonomy" id="5627"/>
    <lineage>
        <taxon>Eukaryota</taxon>
        <taxon>Fungi</taxon>
        <taxon>Dikarya</taxon>
        <taxon>Basidiomycota</taxon>
        <taxon>Agaricomycotina</taxon>
        <taxon>Agaricomycetes</taxon>
        <taxon>Polyporales</taxon>
        <taxon>Grifolaceae</taxon>
        <taxon>Grifola</taxon>
    </lineage>
</organism>
<evidence type="ECO:0000256" key="1">
    <source>
        <dbReference type="SAM" id="MobiDB-lite"/>
    </source>
</evidence>
<feature type="compositionally biased region" description="Gly residues" evidence="1">
    <location>
        <begin position="105"/>
        <end position="125"/>
    </location>
</feature>
<comment type="caution">
    <text evidence="3">The sequence shown here is derived from an EMBL/GenBank/DDBJ whole genome shotgun (WGS) entry which is preliminary data.</text>
</comment>
<feature type="domain" description="WW" evidence="2">
    <location>
        <begin position="21"/>
        <end position="56"/>
    </location>
</feature>
<feature type="compositionally biased region" description="Pro residues" evidence="1">
    <location>
        <begin position="55"/>
        <end position="77"/>
    </location>
</feature>
<dbReference type="InterPro" id="IPR036020">
    <property type="entry name" value="WW_dom_sf"/>
</dbReference>
<dbReference type="OMA" id="RWNDQYK"/>
<dbReference type="Proteomes" id="UP000092993">
    <property type="component" value="Unassembled WGS sequence"/>
</dbReference>
<dbReference type="SUPFAM" id="SSF51045">
    <property type="entry name" value="WW domain"/>
    <property type="match status" value="1"/>
</dbReference>
<evidence type="ECO:0000313" key="4">
    <source>
        <dbReference type="Proteomes" id="UP000092993"/>
    </source>
</evidence>
<dbReference type="Gene3D" id="2.20.70.10">
    <property type="match status" value="1"/>
</dbReference>
<feature type="region of interest" description="Disordered" evidence="1">
    <location>
        <begin position="191"/>
        <end position="226"/>
    </location>
</feature>
<dbReference type="OrthoDB" id="2367685at2759"/>
<sequence>MSQPPPYGPSGGRPSNPDKRPLPPGWIEQYDSSYNAWFYVNTMEQPPRSSWVHPLGPPNSPQPPSAYAPPSGPPPPDNRGYSPYPPSGGYNSQPNYQPSPPPQQYGGGYGGYNGPPQGGYQGGYQSGPPPEQRGWFGGSSQPQQPVLVQESKPKKSGMGMGTAIAAGGVGLLGGALLAEAWESHDDHEREIGYDQGFQNGDQVGYQDGYDNGFDNGDNGMDDGGGW</sequence>
<dbReference type="AlphaFoldDB" id="A0A1C7MA10"/>
<feature type="region of interest" description="Disordered" evidence="1">
    <location>
        <begin position="1"/>
        <end position="27"/>
    </location>
</feature>
<evidence type="ECO:0000259" key="2">
    <source>
        <dbReference type="SMART" id="SM00456"/>
    </source>
</evidence>
<dbReference type="SMART" id="SM00456">
    <property type="entry name" value="WW"/>
    <property type="match status" value="1"/>
</dbReference>